<dbReference type="OrthoDB" id="1120833at2"/>
<dbReference type="Pfam" id="PF14060">
    <property type="entry name" value="DUF4252"/>
    <property type="match status" value="1"/>
</dbReference>
<dbReference type="InterPro" id="IPR025348">
    <property type="entry name" value="DUF4252"/>
</dbReference>
<evidence type="ECO:0000313" key="3">
    <source>
        <dbReference type="Proteomes" id="UP000252733"/>
    </source>
</evidence>
<reference evidence="2 3" key="1">
    <citation type="submission" date="2018-07" db="EMBL/GenBank/DDBJ databases">
        <title>Freshwater and sediment microbial communities from various areas in North America, analyzing microbe dynamics in response to fracking.</title>
        <authorList>
            <person name="Lamendella R."/>
        </authorList>
    </citation>
    <scope>NUCLEOTIDE SEQUENCE [LARGE SCALE GENOMIC DNA]</scope>
    <source>
        <strain evidence="2 3">160A</strain>
    </source>
</reference>
<sequence>MKAKTLLTILIILASGITMTGQNSPSEKLYAQLDGAEGITILSFSQNAIELANIFVDEDENTEVNGELKKVKMMICKGTDEKIRRDVVRTFEKHPYSEVEDEEGDHDNDGRIFVIRNGRKVKECHLLSNEEKNLVVFSFYGDFRIEDIDDLTNKASEMK</sequence>
<protein>
    <submittedName>
        <fullName evidence="2">Uncharacterized protein DUF4252</fullName>
    </submittedName>
</protein>
<evidence type="ECO:0000256" key="1">
    <source>
        <dbReference type="SAM" id="SignalP"/>
    </source>
</evidence>
<feature type="signal peptide" evidence="1">
    <location>
        <begin position="1"/>
        <end position="20"/>
    </location>
</feature>
<dbReference type="RefSeq" id="WP_106151728.1">
    <property type="nucleotide sequence ID" value="NZ_PVTS01000002.1"/>
</dbReference>
<keyword evidence="3" id="KW-1185">Reference proteome</keyword>
<gene>
    <name evidence="2" type="ORF">DFO77_1181</name>
</gene>
<feature type="chain" id="PRO_5030056710" evidence="1">
    <location>
        <begin position="21"/>
        <end position="159"/>
    </location>
</feature>
<keyword evidence="1" id="KW-0732">Signal</keyword>
<dbReference type="STRING" id="1168289.GCA_000259075_03066"/>
<evidence type="ECO:0000313" key="2">
    <source>
        <dbReference type="EMBL" id="RCW31285.1"/>
    </source>
</evidence>
<proteinExistence type="predicted"/>
<dbReference type="AlphaFoldDB" id="A0A2T0XRY4"/>
<accession>A0A2T0XRY4</accession>
<dbReference type="EMBL" id="QPIZ01000018">
    <property type="protein sequence ID" value="RCW31285.1"/>
    <property type="molecule type" value="Genomic_DNA"/>
</dbReference>
<dbReference type="Proteomes" id="UP000252733">
    <property type="component" value="Unassembled WGS sequence"/>
</dbReference>
<organism evidence="2 3">
    <name type="scientific">Marinilabilia salmonicolor</name>
    <dbReference type="NCBI Taxonomy" id="989"/>
    <lineage>
        <taxon>Bacteria</taxon>
        <taxon>Pseudomonadati</taxon>
        <taxon>Bacteroidota</taxon>
        <taxon>Bacteroidia</taxon>
        <taxon>Marinilabiliales</taxon>
        <taxon>Marinilabiliaceae</taxon>
        <taxon>Marinilabilia</taxon>
    </lineage>
</organism>
<comment type="caution">
    <text evidence="2">The sequence shown here is derived from an EMBL/GenBank/DDBJ whole genome shotgun (WGS) entry which is preliminary data.</text>
</comment>
<name>A0A2T0XRY4_9BACT</name>